<dbReference type="PANTHER" id="PTHR40448">
    <property type="entry name" value="TWO-COMPONENT SENSOR HISTIDINE KINASE"/>
    <property type="match status" value="1"/>
</dbReference>
<dbReference type="CDD" id="cd16935">
    <property type="entry name" value="HATPase_AgrC-ComD-like"/>
    <property type="match status" value="1"/>
</dbReference>
<evidence type="ECO:0000313" key="6">
    <source>
        <dbReference type="Proteomes" id="UP000095673"/>
    </source>
</evidence>
<evidence type="ECO:0000313" key="7">
    <source>
        <dbReference type="Proteomes" id="UP000260758"/>
    </source>
</evidence>
<dbReference type="Gene3D" id="1.10.287.130">
    <property type="match status" value="1"/>
</dbReference>
<keyword evidence="1" id="KW-0812">Transmembrane</keyword>
<feature type="domain" description="SpoOB alpha-helical" evidence="3">
    <location>
        <begin position="222"/>
        <end position="275"/>
    </location>
</feature>
<keyword evidence="1" id="KW-1133">Transmembrane helix</keyword>
<organism evidence="4 6">
    <name type="scientific">Agathobacter rectalis</name>
    <dbReference type="NCBI Taxonomy" id="39491"/>
    <lineage>
        <taxon>Bacteria</taxon>
        <taxon>Bacillati</taxon>
        <taxon>Bacillota</taxon>
        <taxon>Clostridia</taxon>
        <taxon>Lachnospirales</taxon>
        <taxon>Lachnospiraceae</taxon>
        <taxon>Agathobacter</taxon>
    </lineage>
</organism>
<keyword evidence="1" id="KW-0472">Membrane</keyword>
<sequence length="422" mass="48134">MNTNITNFLDFLFQLCNAFLLFRIAESILCKNIAFYFKAIYIILCGIFSLSNIFSHITVISYTIPIVFLVITFKKSIKLMFKCLFTYIAILLFLFLPIATIQTILLNDIQLALNSNEYLSYKTITVSFLVFIIYVLYCNTYKKKASANFYSYVFSAVVLGLGLLLSYTTLYIFLNQLGSYQLPIIFSIIFLLIIMCVSSYDKFLSIIDENTKYKIQLELDKMQEEYSAQLDEKLNELHSLRHDMKNHLIVIDGYAKQENYTKIHDYIFVITDNLSTTDPMDTGSSVLSSLLYQKKQQAGRLGISCDIDIQISHVAIDDFSITTIIGNLFDNAITAAQKCSSPWVRASLSQSGSYLELTIDNCHCEKIKEKNGEFATTKKDKNLLHGIGIKNVRKVVSDLNGQIDISYTDDTFHVGILLPNYE</sequence>
<feature type="transmembrane region" description="Helical" evidence="1">
    <location>
        <begin position="149"/>
        <end position="174"/>
    </location>
</feature>
<evidence type="ECO:0000259" key="3">
    <source>
        <dbReference type="Pfam" id="PF14689"/>
    </source>
</evidence>
<gene>
    <name evidence="5" type="ORF">DXB99_07690</name>
    <name evidence="4" type="ORF">ERS852580_01650</name>
</gene>
<dbReference type="Pfam" id="PF14689">
    <property type="entry name" value="SPOB_a"/>
    <property type="match status" value="1"/>
</dbReference>
<feature type="transmembrane region" description="Helical" evidence="1">
    <location>
        <begin position="180"/>
        <end position="200"/>
    </location>
</feature>
<dbReference type="Gene3D" id="3.30.565.10">
    <property type="entry name" value="Histidine kinase-like ATPase, C-terminal domain"/>
    <property type="match status" value="1"/>
</dbReference>
<feature type="transmembrane region" description="Helical" evidence="1">
    <location>
        <begin position="40"/>
        <end position="72"/>
    </location>
</feature>
<dbReference type="Proteomes" id="UP000260758">
    <property type="component" value="Unassembled WGS sequence"/>
</dbReference>
<feature type="domain" description="Sensor histidine kinase NatK-like C-terminal" evidence="2">
    <location>
        <begin position="319"/>
        <end position="419"/>
    </location>
</feature>
<evidence type="ECO:0000313" key="4">
    <source>
        <dbReference type="EMBL" id="CUN03133.1"/>
    </source>
</evidence>
<keyword evidence="4" id="KW-0418">Kinase</keyword>
<dbReference type="EMBL" id="CYXM01000007">
    <property type="protein sequence ID" value="CUN03133.1"/>
    <property type="molecule type" value="Genomic_DNA"/>
</dbReference>
<reference evidence="4 6" key="1">
    <citation type="submission" date="2015-09" db="EMBL/GenBank/DDBJ databases">
        <authorList>
            <consortium name="Pathogen Informatics"/>
        </authorList>
    </citation>
    <scope>NUCLEOTIDE SEQUENCE [LARGE SCALE GENOMIC DNA]</scope>
    <source>
        <strain evidence="4 6">2789STDY5834968</strain>
    </source>
</reference>
<keyword evidence="4" id="KW-0808">Transferase</keyword>
<evidence type="ECO:0000259" key="2">
    <source>
        <dbReference type="Pfam" id="PF14501"/>
    </source>
</evidence>
<dbReference type="PANTHER" id="PTHR40448:SF1">
    <property type="entry name" value="TWO-COMPONENT SENSOR HISTIDINE KINASE"/>
    <property type="match status" value="1"/>
</dbReference>
<protein>
    <submittedName>
        <fullName evidence="5">GHKL domain-containing protein</fullName>
    </submittedName>
    <submittedName>
        <fullName evidence="4">Sensory histidine kinase DcuS</fullName>
    </submittedName>
</protein>
<feature type="transmembrane region" description="Helical" evidence="1">
    <location>
        <begin position="84"/>
        <end position="106"/>
    </location>
</feature>
<accession>A0A173TJW5</accession>
<reference evidence="5 7" key="2">
    <citation type="submission" date="2018-08" db="EMBL/GenBank/DDBJ databases">
        <title>A genome reference for cultivated species of the human gut microbiota.</title>
        <authorList>
            <person name="Zou Y."/>
            <person name="Xue W."/>
            <person name="Luo G."/>
        </authorList>
    </citation>
    <scope>NUCLEOTIDE SEQUENCE [LARGE SCALE GENOMIC DNA]</scope>
    <source>
        <strain evidence="5 7">OM07-13</strain>
    </source>
</reference>
<dbReference type="Pfam" id="PF14501">
    <property type="entry name" value="HATPase_c_5"/>
    <property type="match status" value="1"/>
</dbReference>
<proteinExistence type="predicted"/>
<dbReference type="OrthoDB" id="3173688at2"/>
<dbReference type="InterPro" id="IPR032834">
    <property type="entry name" value="NatK-like_C"/>
</dbReference>
<name>A0A173TJW5_9FIRM</name>
<dbReference type="Proteomes" id="UP000095673">
    <property type="component" value="Unassembled WGS sequence"/>
</dbReference>
<dbReference type="SUPFAM" id="SSF55874">
    <property type="entry name" value="ATPase domain of HSP90 chaperone/DNA topoisomerase II/histidine kinase"/>
    <property type="match status" value="1"/>
</dbReference>
<dbReference type="InterPro" id="IPR036890">
    <property type="entry name" value="HATPase_C_sf"/>
</dbReference>
<dbReference type="GO" id="GO:0016301">
    <property type="term" value="F:kinase activity"/>
    <property type="evidence" value="ECO:0007669"/>
    <property type="project" value="UniProtKB-KW"/>
</dbReference>
<evidence type="ECO:0000313" key="5">
    <source>
        <dbReference type="EMBL" id="RGM71883.1"/>
    </source>
</evidence>
<dbReference type="EMBL" id="QSTP01000006">
    <property type="protein sequence ID" value="RGM71883.1"/>
    <property type="molecule type" value="Genomic_DNA"/>
</dbReference>
<evidence type="ECO:0000256" key="1">
    <source>
        <dbReference type="SAM" id="Phobius"/>
    </source>
</evidence>
<dbReference type="AlphaFoldDB" id="A0A173TJW5"/>
<dbReference type="InterPro" id="IPR039506">
    <property type="entry name" value="SPOB_a"/>
</dbReference>
<feature type="transmembrane region" description="Helical" evidence="1">
    <location>
        <begin position="118"/>
        <end position="137"/>
    </location>
</feature>
<dbReference type="GO" id="GO:0042802">
    <property type="term" value="F:identical protein binding"/>
    <property type="evidence" value="ECO:0007669"/>
    <property type="project" value="TreeGrafter"/>
</dbReference>